<organism evidence="1 2">
    <name type="scientific">Sellimonas intestinalis</name>
    <dbReference type="NCBI Taxonomy" id="1653434"/>
    <lineage>
        <taxon>Bacteria</taxon>
        <taxon>Bacillati</taxon>
        <taxon>Bacillota</taxon>
        <taxon>Clostridia</taxon>
        <taxon>Lachnospirales</taxon>
        <taxon>Lachnospiraceae</taxon>
        <taxon>Sellimonas</taxon>
    </lineage>
</organism>
<reference evidence="1 2" key="1">
    <citation type="submission" date="2018-08" db="EMBL/GenBank/DDBJ databases">
        <title>A genome reference for cultivated species of the human gut microbiota.</title>
        <authorList>
            <person name="Zou Y."/>
            <person name="Xue W."/>
            <person name="Luo G."/>
        </authorList>
    </citation>
    <scope>NUCLEOTIDE SEQUENCE [LARGE SCALE GENOMIC DNA]</scope>
    <source>
        <strain evidence="1 2">AF37-2AT</strain>
    </source>
</reference>
<dbReference type="Gene3D" id="3.40.50.880">
    <property type="match status" value="1"/>
</dbReference>
<evidence type="ECO:0000313" key="2">
    <source>
        <dbReference type="Proteomes" id="UP000261080"/>
    </source>
</evidence>
<protein>
    <submittedName>
        <fullName evidence="1">Gamma-glutamyl-gamma-aminobutyrate hydrolase family protein</fullName>
    </submittedName>
</protein>
<accession>A0A3E3K1N2</accession>
<gene>
    <name evidence="1" type="ORF">DW016_08955</name>
</gene>
<sequence length="236" mass="26630">MKQKSPSIGIVVCARERGRVFVSLPYIQAIADHGGLPFLIPFFEDADVSFFHACWKRCDGFLFCGGEDVTPLLFDQMPSRHLGATDYEFDRFQLDFASFLFHHSDKPVLGICKGMQILNLACHGTIYQDLSENPSFFNHNPNAMFRHDPVHLIQSEEQTLLSHLIGKQAKVNSFHHQAVKEPGSGLRVCAVSPDGVIEAIEDESHPFLLGVQWHPECMYLSSRKMSRIFSSFLEAC</sequence>
<dbReference type="InterPro" id="IPR011697">
    <property type="entry name" value="Peptidase_C26"/>
</dbReference>
<dbReference type="EMBL" id="QVLX01000004">
    <property type="protein sequence ID" value="RGE87054.1"/>
    <property type="molecule type" value="Genomic_DNA"/>
</dbReference>
<keyword evidence="2" id="KW-1185">Reference proteome</keyword>
<dbReference type="InterPro" id="IPR044668">
    <property type="entry name" value="PuuD-like"/>
</dbReference>
<keyword evidence="1" id="KW-0378">Hydrolase</keyword>
<dbReference type="PANTHER" id="PTHR43235">
    <property type="entry name" value="GLUTAMINE AMIDOTRANSFERASE PB2B2.05-RELATED"/>
    <property type="match status" value="1"/>
</dbReference>
<dbReference type="GO" id="GO:0005829">
    <property type="term" value="C:cytosol"/>
    <property type="evidence" value="ECO:0007669"/>
    <property type="project" value="TreeGrafter"/>
</dbReference>
<dbReference type="OrthoDB" id="9813383at2"/>
<dbReference type="RefSeq" id="WP_082349960.1">
    <property type="nucleotide sequence ID" value="NZ_BAABYU010000001.1"/>
</dbReference>
<dbReference type="GO" id="GO:0016811">
    <property type="term" value="F:hydrolase activity, acting on carbon-nitrogen (but not peptide) bonds, in linear amides"/>
    <property type="evidence" value="ECO:0007669"/>
    <property type="project" value="InterPro"/>
</dbReference>
<dbReference type="Pfam" id="PF07722">
    <property type="entry name" value="Peptidase_C26"/>
    <property type="match status" value="1"/>
</dbReference>
<evidence type="ECO:0000313" key="1">
    <source>
        <dbReference type="EMBL" id="RGE87054.1"/>
    </source>
</evidence>
<dbReference type="PANTHER" id="PTHR43235:SF1">
    <property type="entry name" value="GLUTAMINE AMIDOTRANSFERASE PB2B2.05-RELATED"/>
    <property type="match status" value="1"/>
</dbReference>
<proteinExistence type="predicted"/>
<comment type="caution">
    <text evidence="1">The sequence shown here is derived from an EMBL/GenBank/DDBJ whole genome shotgun (WGS) entry which is preliminary data.</text>
</comment>
<dbReference type="CDD" id="cd01745">
    <property type="entry name" value="GATase1_2"/>
    <property type="match status" value="1"/>
</dbReference>
<dbReference type="PROSITE" id="PS51273">
    <property type="entry name" value="GATASE_TYPE_1"/>
    <property type="match status" value="1"/>
</dbReference>
<dbReference type="Proteomes" id="UP000261080">
    <property type="component" value="Unassembled WGS sequence"/>
</dbReference>
<name>A0A3E3K1N2_9FIRM</name>
<dbReference type="InterPro" id="IPR029062">
    <property type="entry name" value="Class_I_gatase-like"/>
</dbReference>
<dbReference type="GeneID" id="97192221"/>
<dbReference type="SUPFAM" id="SSF52317">
    <property type="entry name" value="Class I glutamine amidotransferase-like"/>
    <property type="match status" value="1"/>
</dbReference>
<dbReference type="AlphaFoldDB" id="A0A3E3K1N2"/>